<keyword evidence="2" id="KW-1185">Reference proteome</keyword>
<proteinExistence type="predicted"/>
<organism evidence="1 2">
    <name type="scientific">Nemania bipapillata</name>
    <dbReference type="NCBI Taxonomy" id="110536"/>
    <lineage>
        <taxon>Eukaryota</taxon>
        <taxon>Fungi</taxon>
        <taxon>Dikarya</taxon>
        <taxon>Ascomycota</taxon>
        <taxon>Pezizomycotina</taxon>
        <taxon>Sordariomycetes</taxon>
        <taxon>Xylariomycetidae</taxon>
        <taxon>Xylariales</taxon>
        <taxon>Xylariaceae</taxon>
        <taxon>Nemania</taxon>
    </lineage>
</organism>
<comment type="caution">
    <text evidence="1">The sequence shown here is derived from an EMBL/GenBank/DDBJ whole genome shotgun (WGS) entry which is preliminary data.</text>
</comment>
<evidence type="ECO:0000313" key="2">
    <source>
        <dbReference type="Proteomes" id="UP001153334"/>
    </source>
</evidence>
<protein>
    <submittedName>
        <fullName evidence="1">Uncharacterized protein</fullName>
    </submittedName>
</protein>
<evidence type="ECO:0000313" key="1">
    <source>
        <dbReference type="EMBL" id="KAJ8124102.1"/>
    </source>
</evidence>
<sequence length="371" mass="40632">MNAKSLASGYRALASLAVVLLWGLYALNGGLVANLVAPLNGRLGEDIPFKTDYTGIFVIDYPIALLVAFFYFATNGSDEGYQLTVFEGYSTLQSSFVWLYVESLRSGSKPWSIATPLFFVTLSQILGGAISLPLYFAYHILWVDSAAAEMLRVRDHHAVGALPFSFLLGAIFPAILACAPTWNGPESRTPEAHQTYLALFQVDPLWVTLAQALLTNLFRWLRPAAGGGDHGQTPRAAYRWTQTSYLLAASSSAIGHVYTAARIYTSTDEGTNLVRMRIPHSLEGPTGGLADTLARGTFLYLQFDIPIFELASLVWAFVLLSKLPNRPQMTDRMLALTMLIGYMTIGAGATVSLALYVREGLLREKGKTRTR</sequence>
<reference evidence="1" key="1">
    <citation type="submission" date="2022-11" db="EMBL/GenBank/DDBJ databases">
        <title>Genome Sequence of Nemania bipapillata.</title>
        <authorList>
            <person name="Buettner E."/>
        </authorList>
    </citation>
    <scope>NUCLEOTIDE SEQUENCE</scope>
    <source>
        <strain evidence="1">CP14</strain>
    </source>
</reference>
<dbReference type="Proteomes" id="UP001153334">
    <property type="component" value="Unassembled WGS sequence"/>
</dbReference>
<name>A0ACC2J9B9_9PEZI</name>
<gene>
    <name evidence="1" type="ORF">ONZ43_g107</name>
</gene>
<dbReference type="EMBL" id="JAPESX010000010">
    <property type="protein sequence ID" value="KAJ8124102.1"/>
    <property type="molecule type" value="Genomic_DNA"/>
</dbReference>
<accession>A0ACC2J9B9</accession>